<organism evidence="1 2">
    <name type="scientific">Cajanus cajan</name>
    <name type="common">Pigeon pea</name>
    <name type="synonym">Cajanus indicus</name>
    <dbReference type="NCBI Taxonomy" id="3821"/>
    <lineage>
        <taxon>Eukaryota</taxon>
        <taxon>Viridiplantae</taxon>
        <taxon>Streptophyta</taxon>
        <taxon>Embryophyta</taxon>
        <taxon>Tracheophyta</taxon>
        <taxon>Spermatophyta</taxon>
        <taxon>Magnoliopsida</taxon>
        <taxon>eudicotyledons</taxon>
        <taxon>Gunneridae</taxon>
        <taxon>Pentapetalae</taxon>
        <taxon>rosids</taxon>
        <taxon>fabids</taxon>
        <taxon>Fabales</taxon>
        <taxon>Fabaceae</taxon>
        <taxon>Papilionoideae</taxon>
        <taxon>50 kb inversion clade</taxon>
        <taxon>NPAAA clade</taxon>
        <taxon>indigoferoid/millettioid clade</taxon>
        <taxon>Phaseoleae</taxon>
        <taxon>Cajanus</taxon>
    </lineage>
</organism>
<evidence type="ECO:0000313" key="1">
    <source>
        <dbReference type="EMBL" id="KYP72191.1"/>
    </source>
</evidence>
<proteinExistence type="predicted"/>
<dbReference type="EMBL" id="CM003604">
    <property type="protein sequence ID" value="KYP72191.1"/>
    <property type="molecule type" value="Genomic_DNA"/>
</dbReference>
<sequence>MAALTPYLDTKTLPHREFIPLNNFHLHFASSASLNKSSLLMPKPPSSLGMVILFQETHAIFASSFLAPHKKFLCNLVSCFTTNLSIR</sequence>
<dbReference type="Gramene" id="C.cajan_04657.t">
    <property type="protein sequence ID" value="C.cajan_04657.t.cds1"/>
    <property type="gene ID" value="C.cajan_04657"/>
</dbReference>
<evidence type="ECO:0000313" key="2">
    <source>
        <dbReference type="Proteomes" id="UP000075243"/>
    </source>
</evidence>
<gene>
    <name evidence="1" type="ORF">KK1_004777</name>
</gene>
<dbReference type="AlphaFoldDB" id="A0A151TYU3"/>
<accession>A0A151TYU3</accession>
<protein>
    <submittedName>
        <fullName evidence="1">Uncharacterized protein</fullName>
    </submittedName>
</protein>
<dbReference type="Proteomes" id="UP000075243">
    <property type="component" value="Chromosome 2"/>
</dbReference>
<keyword evidence="2" id="KW-1185">Reference proteome</keyword>
<name>A0A151TYU3_CAJCA</name>
<reference evidence="1 2" key="1">
    <citation type="journal article" date="2012" name="Nat. Biotechnol.">
        <title>Draft genome sequence of pigeonpea (Cajanus cajan), an orphan legume crop of resource-poor farmers.</title>
        <authorList>
            <person name="Varshney R.K."/>
            <person name="Chen W."/>
            <person name="Li Y."/>
            <person name="Bharti A.K."/>
            <person name="Saxena R.K."/>
            <person name="Schlueter J.A."/>
            <person name="Donoghue M.T."/>
            <person name="Azam S."/>
            <person name="Fan G."/>
            <person name="Whaley A.M."/>
            <person name="Farmer A.D."/>
            <person name="Sheridan J."/>
            <person name="Iwata A."/>
            <person name="Tuteja R."/>
            <person name="Penmetsa R.V."/>
            <person name="Wu W."/>
            <person name="Upadhyaya H.D."/>
            <person name="Yang S.P."/>
            <person name="Shah T."/>
            <person name="Saxena K.B."/>
            <person name="Michael T."/>
            <person name="McCombie W.R."/>
            <person name="Yang B."/>
            <person name="Zhang G."/>
            <person name="Yang H."/>
            <person name="Wang J."/>
            <person name="Spillane C."/>
            <person name="Cook D.R."/>
            <person name="May G.D."/>
            <person name="Xu X."/>
            <person name="Jackson S.A."/>
        </authorList>
    </citation>
    <scope>NUCLEOTIDE SEQUENCE [LARGE SCALE GENOMIC DNA]</scope>
    <source>
        <strain evidence="2">cv. Asha</strain>
    </source>
</reference>